<dbReference type="Proteomes" id="UP000694850">
    <property type="component" value="Unplaced"/>
</dbReference>
<evidence type="ECO:0000256" key="2">
    <source>
        <dbReference type="ARBA" id="ARBA00004305"/>
    </source>
</evidence>
<dbReference type="EC" id="6.3.2.17" evidence="20"/>
<organism evidence="24 25">
    <name type="scientific">Orycteropus afer afer</name>
    <dbReference type="NCBI Taxonomy" id="1230840"/>
    <lineage>
        <taxon>Eukaryota</taxon>
        <taxon>Metazoa</taxon>
        <taxon>Chordata</taxon>
        <taxon>Craniata</taxon>
        <taxon>Vertebrata</taxon>
        <taxon>Euteleostomi</taxon>
        <taxon>Mammalia</taxon>
        <taxon>Eutheria</taxon>
        <taxon>Afrotheria</taxon>
        <taxon>Tubulidentata</taxon>
        <taxon>Orycteropodidae</taxon>
        <taxon>Orycteropus</taxon>
    </lineage>
</organism>
<evidence type="ECO:0000256" key="3">
    <source>
        <dbReference type="ARBA" id="ARBA00004496"/>
    </source>
</evidence>
<dbReference type="GO" id="GO:0046872">
    <property type="term" value="F:metal ion binding"/>
    <property type="evidence" value="ECO:0007669"/>
    <property type="project" value="UniProtKB-KW"/>
</dbReference>
<sequence length="587" mass="64519">MSRARGHLHSALLLAAVTARGATTGVGARRGLSARPAPQEPGMEYQDAVRTLNTLQTNAGYLEQMKRQRGDPQTQLEAMVLYLARSGLQVEDLDKLNIIHVTGTKGKGSTCAFTERILRNYGLKTGFFSSPHLVQVRERIRINGQPISPELFTKHFWHLYHRLEETKDGSCVSMPAYFRFLTLMAFHVFLQEKVDLAVVEVGIGGAYDCTNIIRKPVVCGVSSLGMDHISLLGDTMEKIAWQKGGIFKCGVPAFTVLQPDGPLAVLKERAQQISCPLYLCPSLEVLEEGGPPLTLGLEGDHQRSNAALALQLARCWLQRQDHPDIGELKVSSPGLLRQLPLAPVFQPTPHMRHGLQDTEWPGRTQVLRRGPLTWYLDGAHTASSVQACVRWFRLALQGQERLSSGPEVRVLLFNATGDRDRAALLKLLQPCQFDYAVFCPNLTEVSSTGNADQQNFTVTLDQVLLRCLEHQQHWSNLAEEQASPDLWRSPGLEPGGPTHLLLAPRPPHAHSTSSLVFSCISHALQWISQGRDPVFQPPSPPRGLLTHPVTSSGASVLREAAAIHVLVTGSLHLVGGVLKLLEPSLSQ</sequence>
<evidence type="ECO:0000256" key="18">
    <source>
        <dbReference type="ARBA" id="ARBA00023136"/>
    </source>
</evidence>
<keyword evidence="11 22" id="KW-0479">Metal-binding</keyword>
<dbReference type="GO" id="GO:0004326">
    <property type="term" value="F:tetrahydrofolylpolyglutamate synthase activity"/>
    <property type="evidence" value="ECO:0007669"/>
    <property type="project" value="UniProtKB-EC"/>
</dbReference>
<dbReference type="PANTHER" id="PTHR11136">
    <property type="entry name" value="FOLYLPOLYGLUTAMATE SYNTHASE-RELATED"/>
    <property type="match status" value="1"/>
</dbReference>
<keyword evidence="10 20" id="KW-0436">Ligase</keyword>
<evidence type="ECO:0000256" key="6">
    <source>
        <dbReference type="ARBA" id="ARBA00011245"/>
    </source>
</evidence>
<dbReference type="GO" id="GO:0006730">
    <property type="term" value="P:one-carbon metabolic process"/>
    <property type="evidence" value="ECO:0007669"/>
    <property type="project" value="UniProtKB-KW"/>
</dbReference>
<dbReference type="AlphaFoldDB" id="A0A8B7A3G9"/>
<dbReference type="GO" id="GO:0005524">
    <property type="term" value="F:ATP binding"/>
    <property type="evidence" value="ECO:0007669"/>
    <property type="project" value="UniProtKB-KW"/>
</dbReference>
<feature type="binding site" evidence="22">
    <location>
        <position position="200"/>
    </location>
    <ligand>
        <name>Mg(2+)</name>
        <dbReference type="ChEBI" id="CHEBI:18420"/>
        <label>1</label>
    </ligand>
</feature>
<keyword evidence="9 20" id="KW-0554">One-carbon metabolism</keyword>
<keyword evidence="13" id="KW-0999">Mitochondrion inner membrane</keyword>
<dbReference type="GeneID" id="103199910"/>
<evidence type="ECO:0000256" key="14">
    <source>
        <dbReference type="ARBA" id="ARBA00022840"/>
    </source>
</evidence>
<comment type="catalytic activity">
    <reaction evidence="19 20">
        <text>(6S)-5,6,7,8-tetrahydrofolyl-(gamma-L-Glu)(n) + L-glutamate + ATP = (6S)-5,6,7,8-tetrahydrofolyl-(gamma-L-Glu)(n+1) + ADP + phosphate + H(+)</text>
        <dbReference type="Rhea" id="RHEA:10580"/>
        <dbReference type="Rhea" id="RHEA-COMP:14738"/>
        <dbReference type="Rhea" id="RHEA-COMP:14740"/>
        <dbReference type="ChEBI" id="CHEBI:15378"/>
        <dbReference type="ChEBI" id="CHEBI:29985"/>
        <dbReference type="ChEBI" id="CHEBI:30616"/>
        <dbReference type="ChEBI" id="CHEBI:43474"/>
        <dbReference type="ChEBI" id="CHEBI:141005"/>
        <dbReference type="ChEBI" id="CHEBI:456216"/>
        <dbReference type="EC" id="6.3.2.17"/>
    </reaction>
</comment>
<evidence type="ECO:0000256" key="11">
    <source>
        <dbReference type="ARBA" id="ARBA00022723"/>
    </source>
</evidence>
<evidence type="ECO:0000256" key="13">
    <source>
        <dbReference type="ARBA" id="ARBA00022792"/>
    </source>
</evidence>
<comment type="subunit">
    <text evidence="6">Monomer.</text>
</comment>
<dbReference type="RefSeq" id="XP_007942493.1">
    <property type="nucleotide sequence ID" value="XM_007944302.1"/>
</dbReference>
<evidence type="ECO:0000256" key="15">
    <source>
        <dbReference type="ARBA" id="ARBA00022842"/>
    </source>
</evidence>
<evidence type="ECO:0000256" key="5">
    <source>
        <dbReference type="ARBA" id="ARBA00008276"/>
    </source>
</evidence>
<keyword evidence="14 21" id="KW-0067">ATP-binding</keyword>
<evidence type="ECO:0000256" key="16">
    <source>
        <dbReference type="ARBA" id="ARBA00022946"/>
    </source>
</evidence>
<comment type="cofactor">
    <cofactor evidence="20">
        <name>a monovalent cation</name>
        <dbReference type="ChEBI" id="CHEBI:60242"/>
    </cofactor>
    <text evidence="20">A monovalent cation.</text>
</comment>
<feature type="binding site" evidence="22">
    <location>
        <position position="130"/>
    </location>
    <ligand>
        <name>Mg(2+)</name>
        <dbReference type="ChEBI" id="CHEBI:18420"/>
        <label>1</label>
    </ligand>
</feature>
<feature type="binding site" evidence="22">
    <location>
        <position position="228"/>
    </location>
    <ligand>
        <name>Mg(2+)</name>
        <dbReference type="ChEBI" id="CHEBI:18420"/>
        <label>2</label>
    </ligand>
</feature>
<dbReference type="GO" id="GO:0005743">
    <property type="term" value="C:mitochondrial inner membrane"/>
    <property type="evidence" value="ECO:0007669"/>
    <property type="project" value="UniProtKB-SubCell"/>
</dbReference>
<evidence type="ECO:0000256" key="21">
    <source>
        <dbReference type="PIRSR" id="PIRSR038895-1"/>
    </source>
</evidence>
<dbReference type="InterPro" id="IPR018109">
    <property type="entry name" value="Folylpolyglutamate_synth_CS"/>
</dbReference>
<dbReference type="PIRSF" id="PIRSF038895">
    <property type="entry name" value="FPGS"/>
    <property type="match status" value="1"/>
</dbReference>
<dbReference type="GO" id="GO:0005829">
    <property type="term" value="C:cytosol"/>
    <property type="evidence" value="ECO:0007669"/>
    <property type="project" value="UniProtKB-ARBA"/>
</dbReference>
<reference evidence="25" key="1">
    <citation type="submission" date="2025-08" db="UniProtKB">
        <authorList>
            <consortium name="RefSeq"/>
        </authorList>
    </citation>
    <scope>IDENTIFICATION</scope>
</reference>
<dbReference type="FunFam" id="3.40.1190.10:FF:000005">
    <property type="entry name" value="Folylpolyglutamate synthase"/>
    <property type="match status" value="1"/>
</dbReference>
<evidence type="ECO:0000256" key="19">
    <source>
        <dbReference type="ARBA" id="ARBA00047493"/>
    </source>
</evidence>
<keyword evidence="17" id="KW-0496">Mitochondrion</keyword>
<dbReference type="UniPathway" id="UPA00850"/>
<evidence type="ECO:0000256" key="17">
    <source>
        <dbReference type="ARBA" id="ARBA00023128"/>
    </source>
</evidence>
<feature type="binding site" evidence="21">
    <location>
        <position position="363"/>
    </location>
    <ligand>
        <name>ATP</name>
        <dbReference type="ChEBI" id="CHEBI:30616"/>
    </ligand>
</feature>
<proteinExistence type="inferred from homology"/>
<evidence type="ECO:0000256" key="12">
    <source>
        <dbReference type="ARBA" id="ARBA00022741"/>
    </source>
</evidence>
<feature type="binding site" evidence="21">
    <location>
        <position position="377"/>
    </location>
    <ligand>
        <name>ATP</name>
        <dbReference type="ChEBI" id="CHEBI:30616"/>
    </ligand>
</feature>
<evidence type="ECO:0000256" key="7">
    <source>
        <dbReference type="ARBA" id="ARBA00022490"/>
    </source>
</evidence>
<dbReference type="OrthoDB" id="5212574at2759"/>
<feature type="chain" id="PRO_5034403290" description="Folylpolyglutamate synthase" evidence="23">
    <location>
        <begin position="22"/>
        <end position="587"/>
    </location>
</feature>
<evidence type="ECO:0000256" key="10">
    <source>
        <dbReference type="ARBA" id="ARBA00022598"/>
    </source>
</evidence>
<dbReference type="CTD" id="2356"/>
<evidence type="ECO:0000313" key="24">
    <source>
        <dbReference type="Proteomes" id="UP000694850"/>
    </source>
</evidence>
<evidence type="ECO:0000256" key="20">
    <source>
        <dbReference type="PIRNR" id="PIRNR038895"/>
    </source>
</evidence>
<evidence type="ECO:0000256" key="1">
    <source>
        <dbReference type="ARBA" id="ARBA00004273"/>
    </source>
</evidence>
<dbReference type="PROSITE" id="PS01011">
    <property type="entry name" value="FOLYLPOLYGLU_SYNT_1"/>
    <property type="match status" value="1"/>
</dbReference>
<comment type="similarity">
    <text evidence="5 20">Belongs to the folylpolyglutamate synthase family.</text>
</comment>
<dbReference type="InterPro" id="IPR001645">
    <property type="entry name" value="Folylpolyglutamate_synth"/>
</dbReference>
<dbReference type="NCBIfam" id="TIGR01499">
    <property type="entry name" value="folC"/>
    <property type="match status" value="1"/>
</dbReference>
<dbReference type="SUPFAM" id="SSF53244">
    <property type="entry name" value="MurD-like peptide ligases, peptide-binding domain"/>
    <property type="match status" value="1"/>
</dbReference>
<keyword evidence="16" id="KW-0809">Transit peptide</keyword>
<comment type="subcellular location">
    <subcellularLocation>
        <location evidence="3">Cytoplasm</location>
    </subcellularLocation>
    <subcellularLocation>
        <location evidence="1">Mitochondrion inner membrane</location>
    </subcellularLocation>
    <subcellularLocation>
        <location evidence="2">Mitochondrion matrix</location>
    </subcellularLocation>
</comment>
<dbReference type="PROSITE" id="PS01012">
    <property type="entry name" value="FOLYLPOLYGLU_SYNT_2"/>
    <property type="match status" value="1"/>
</dbReference>
<dbReference type="InterPro" id="IPR036565">
    <property type="entry name" value="Mur-like_cat_sf"/>
</dbReference>
<evidence type="ECO:0000313" key="25">
    <source>
        <dbReference type="RefSeq" id="XP_007942493.1"/>
    </source>
</evidence>
<keyword evidence="7" id="KW-0963">Cytoplasm</keyword>
<evidence type="ECO:0000256" key="9">
    <source>
        <dbReference type="ARBA" id="ARBA00022563"/>
    </source>
</evidence>
<keyword evidence="23" id="KW-0732">Signal</keyword>
<dbReference type="GO" id="GO:0005759">
    <property type="term" value="C:mitochondrial matrix"/>
    <property type="evidence" value="ECO:0007669"/>
    <property type="project" value="UniProtKB-SubCell"/>
</dbReference>
<comment type="pathway">
    <text evidence="4 20">Cofactor biosynthesis; tetrahydrofolylpolyglutamate biosynthesis.</text>
</comment>
<evidence type="ECO:0000256" key="22">
    <source>
        <dbReference type="PIRSR" id="PIRSR038895-2"/>
    </source>
</evidence>
<dbReference type="FunFam" id="3.90.190.20:FF:000007">
    <property type="entry name" value="Folylpolyglutamate synthase"/>
    <property type="match status" value="1"/>
</dbReference>
<dbReference type="InterPro" id="IPR036615">
    <property type="entry name" value="Mur_ligase_C_dom_sf"/>
</dbReference>
<keyword evidence="24" id="KW-1185">Reference proteome</keyword>
<keyword evidence="12 21" id="KW-0547">Nucleotide-binding</keyword>
<keyword evidence="8" id="KW-0597">Phosphoprotein</keyword>
<evidence type="ECO:0000256" key="8">
    <source>
        <dbReference type="ARBA" id="ARBA00022553"/>
    </source>
</evidence>
<dbReference type="InterPro" id="IPR023600">
    <property type="entry name" value="Folylpolyglutamate_synth_euk"/>
</dbReference>
<dbReference type="Gene3D" id="3.90.190.20">
    <property type="entry name" value="Mur ligase, C-terminal domain"/>
    <property type="match status" value="1"/>
</dbReference>
<dbReference type="Gene3D" id="3.40.1190.10">
    <property type="entry name" value="Mur-like, catalytic domain"/>
    <property type="match status" value="1"/>
</dbReference>
<evidence type="ECO:0000256" key="4">
    <source>
        <dbReference type="ARBA" id="ARBA00005150"/>
    </source>
</evidence>
<dbReference type="PANTHER" id="PTHR11136:SF5">
    <property type="entry name" value="FOLYLPOLYGLUTAMATE SYNTHASE, MITOCHONDRIAL"/>
    <property type="match status" value="1"/>
</dbReference>
<keyword evidence="15 22" id="KW-0460">Magnesium</keyword>
<keyword evidence="18" id="KW-0472">Membrane</keyword>
<protein>
    <recommendedName>
        <fullName evidence="20">Folylpolyglutamate synthase</fullName>
        <ecNumber evidence="20">6.3.2.17</ecNumber>
    </recommendedName>
    <alternativeName>
        <fullName evidence="20">Folylpoly-gamma-glutamate synthetase</fullName>
    </alternativeName>
    <alternativeName>
        <fullName evidence="20">Tetrahydrofolylpolyglutamate synthase</fullName>
    </alternativeName>
</protein>
<comment type="function">
    <text evidence="20">Catalyzes conversion of folates to polyglutamate derivatives allowing concentration of folate compounds in the cell and the intracellular retention of these cofactors, which are important substrates for most of the folate-dependent enzymes that are involved in one-carbon transfer reactions involved in purine, pyrimidine and amino acid synthesis.</text>
</comment>
<name>A0A8B7A3G9_ORYAF</name>
<accession>A0A8B7A3G9</accession>
<evidence type="ECO:0000256" key="23">
    <source>
        <dbReference type="SAM" id="SignalP"/>
    </source>
</evidence>
<gene>
    <name evidence="25" type="primary">FPGS</name>
</gene>
<dbReference type="SUPFAM" id="SSF53623">
    <property type="entry name" value="MurD-like peptide ligases, catalytic domain"/>
    <property type="match status" value="1"/>
</dbReference>
<feature type="signal peptide" evidence="23">
    <location>
        <begin position="1"/>
        <end position="21"/>
    </location>
</feature>